<proteinExistence type="predicted"/>
<dbReference type="AlphaFoldDB" id="A0AAV9X7K9"/>
<name>A0AAV9X7K9_9PEZI</name>
<dbReference type="EMBL" id="JAVHJO010000008">
    <property type="protein sequence ID" value="KAK6538073.1"/>
    <property type="molecule type" value="Genomic_DNA"/>
</dbReference>
<keyword evidence="3" id="KW-1185">Reference proteome</keyword>
<comment type="caution">
    <text evidence="2">The sequence shown here is derived from an EMBL/GenBank/DDBJ whole genome shotgun (WGS) entry which is preliminary data.</text>
</comment>
<reference evidence="2 3" key="1">
    <citation type="submission" date="2019-10" db="EMBL/GenBank/DDBJ databases">
        <authorList>
            <person name="Palmer J.M."/>
        </authorList>
    </citation>
    <scope>NUCLEOTIDE SEQUENCE [LARGE SCALE GENOMIC DNA]</scope>
    <source>
        <strain evidence="2 3">TWF694</strain>
    </source>
</reference>
<evidence type="ECO:0008006" key="4">
    <source>
        <dbReference type="Google" id="ProtNLM"/>
    </source>
</evidence>
<protein>
    <recommendedName>
        <fullName evidence="4">BTB domain-containing protein</fullName>
    </recommendedName>
</protein>
<feature type="region of interest" description="Disordered" evidence="1">
    <location>
        <begin position="372"/>
        <end position="426"/>
    </location>
</feature>
<evidence type="ECO:0000256" key="1">
    <source>
        <dbReference type="SAM" id="MobiDB-lite"/>
    </source>
</evidence>
<evidence type="ECO:0000313" key="3">
    <source>
        <dbReference type="Proteomes" id="UP001365542"/>
    </source>
</evidence>
<sequence length="426" mass="48964">MAGMAASYVNPEGIKIHTIDANFDCEVQVNELSPIHIFRVSAANLRLASPIFAKSIDPNSPWPKMYSASNVLQINLQDDDPQILEILFKLMHFQMESIPKRLGLKNIFHLALTCDKYSCIDIAKPLIQEFITDLREAESDRFWKRFFEYSTFFESQNQSQSPSIHENDSELHGNDKASIAKMLLYVSFVFNLEKIFPKAYQSYLMIWQPKQRDTDADDDVEGPICLPDGLYTHFMAEWEKKRNGIVEAVNNLLNKYTFGLVYRNTGRCSLYRDCTICDISLYGSFIRRLCYKGIFPIREKSDCLSLYELKSRIKDLQIGRYWDQHHRNRFPHNECEAAFMASLLQDVRNALKENKVKLADFKSNMGTKRKLQVLDKGSDVTTPRFPSKLKRSSRLGDSSSESDNTSSESDNLELDEPLSASGDSED</sequence>
<organism evidence="2 3">
    <name type="scientific">Orbilia ellipsospora</name>
    <dbReference type="NCBI Taxonomy" id="2528407"/>
    <lineage>
        <taxon>Eukaryota</taxon>
        <taxon>Fungi</taxon>
        <taxon>Dikarya</taxon>
        <taxon>Ascomycota</taxon>
        <taxon>Pezizomycotina</taxon>
        <taxon>Orbiliomycetes</taxon>
        <taxon>Orbiliales</taxon>
        <taxon>Orbiliaceae</taxon>
        <taxon>Orbilia</taxon>
    </lineage>
</organism>
<gene>
    <name evidence="2" type="ORF">TWF694_010960</name>
</gene>
<accession>A0AAV9X7K9</accession>
<evidence type="ECO:0000313" key="2">
    <source>
        <dbReference type="EMBL" id="KAK6538073.1"/>
    </source>
</evidence>
<feature type="compositionally biased region" description="Low complexity" evidence="1">
    <location>
        <begin position="395"/>
        <end position="409"/>
    </location>
</feature>
<dbReference type="Proteomes" id="UP001365542">
    <property type="component" value="Unassembled WGS sequence"/>
</dbReference>